<reference evidence="2" key="3">
    <citation type="journal article" date="2010" name="Genome Res.">
        <title>Population genomic sequencing of Coccidioides fungi reveals recent hybridization and transposon control.</title>
        <authorList>
            <person name="Neafsey D.E."/>
            <person name="Barker B.M."/>
            <person name="Sharpton T.J."/>
            <person name="Stajich J.E."/>
            <person name="Park D.J."/>
            <person name="Whiston E."/>
            <person name="Hung C.-Y."/>
            <person name="McMahan C."/>
            <person name="White J."/>
            <person name="Sykes S."/>
            <person name="Heiman D."/>
            <person name="Young S."/>
            <person name="Zeng Q."/>
            <person name="Abouelleil A."/>
            <person name="Aftuck L."/>
            <person name="Bessette D."/>
            <person name="Brown A."/>
            <person name="FitzGerald M."/>
            <person name="Lui A."/>
            <person name="Macdonald J.P."/>
            <person name="Priest M."/>
            <person name="Orbach M.J."/>
            <person name="Galgiani J.N."/>
            <person name="Kirkland T.N."/>
            <person name="Cole G.T."/>
            <person name="Birren B.W."/>
            <person name="Henn M.R."/>
            <person name="Taylor J.W."/>
            <person name="Rounsley S.D."/>
        </authorList>
    </citation>
    <scope>NUCLEOTIDE SEQUENCE [LARGE SCALE GENOMIC DNA]</scope>
    <source>
        <strain evidence="2">RMSCC 3488</strain>
    </source>
</reference>
<gene>
    <name evidence="1" type="ORF">CPAG_03666</name>
</gene>
<accession>A0A0J6F347</accession>
<proteinExistence type="predicted"/>
<evidence type="ECO:0000313" key="2">
    <source>
        <dbReference type="Proteomes" id="UP000054567"/>
    </source>
</evidence>
<dbReference type="VEuPathDB" id="FungiDB:CPAG_03666"/>
<dbReference type="EMBL" id="DS268110">
    <property type="protein sequence ID" value="KMM67331.1"/>
    <property type="molecule type" value="Genomic_DNA"/>
</dbReference>
<organism evidence="1 2">
    <name type="scientific">Coccidioides posadasii RMSCC 3488</name>
    <dbReference type="NCBI Taxonomy" id="454284"/>
    <lineage>
        <taxon>Eukaryota</taxon>
        <taxon>Fungi</taxon>
        <taxon>Dikarya</taxon>
        <taxon>Ascomycota</taxon>
        <taxon>Pezizomycotina</taxon>
        <taxon>Eurotiomycetes</taxon>
        <taxon>Eurotiomycetidae</taxon>
        <taxon>Onygenales</taxon>
        <taxon>Onygenaceae</taxon>
        <taxon>Coccidioides</taxon>
    </lineage>
</organism>
<evidence type="ECO:0000313" key="1">
    <source>
        <dbReference type="EMBL" id="KMM67331.1"/>
    </source>
</evidence>
<sequence>MAHVTTYISPNTRIPRSTYILEGLHSCSEPITAAGARDRWDFDVLQTVPNLVPCFDDQVFCPTHLMLLAALACSDDKEALQCTASEAGFRPNPVLYGLADVETSMVVASTRC</sequence>
<dbReference type="Proteomes" id="UP000054567">
    <property type="component" value="Unassembled WGS sequence"/>
</dbReference>
<name>A0A0J6F347_COCPO</name>
<protein>
    <submittedName>
        <fullName evidence="1">Uncharacterized protein</fullName>
    </submittedName>
</protein>
<reference evidence="2" key="2">
    <citation type="journal article" date="2009" name="Genome Res.">
        <title>Comparative genomic analyses of the human fungal pathogens Coccidioides and their relatives.</title>
        <authorList>
            <person name="Sharpton T.J."/>
            <person name="Stajich J.E."/>
            <person name="Rounsley S.D."/>
            <person name="Gardner M.J."/>
            <person name="Wortman J.R."/>
            <person name="Jordar V.S."/>
            <person name="Maiti R."/>
            <person name="Kodira C.D."/>
            <person name="Neafsey D.E."/>
            <person name="Zeng Q."/>
            <person name="Hung C.-Y."/>
            <person name="McMahan C."/>
            <person name="Muszewska A."/>
            <person name="Grynberg M."/>
            <person name="Mandel M.A."/>
            <person name="Kellner E.M."/>
            <person name="Barker B.M."/>
            <person name="Galgiani J.N."/>
            <person name="Orbach M.J."/>
            <person name="Kirkland T.N."/>
            <person name="Cole G.T."/>
            <person name="Henn M.R."/>
            <person name="Birren B.W."/>
            <person name="Taylor J.W."/>
        </authorList>
    </citation>
    <scope>NUCLEOTIDE SEQUENCE [LARGE SCALE GENOMIC DNA]</scope>
    <source>
        <strain evidence="2">RMSCC 3488</strain>
    </source>
</reference>
<reference evidence="1 2" key="1">
    <citation type="submission" date="2007-06" db="EMBL/GenBank/DDBJ databases">
        <title>The Genome Sequence of Coccidioides posadasii RMSCC_3488.</title>
        <authorList>
            <consortium name="Coccidioides Genome Resources Consortium"/>
            <consortium name="The Broad Institute Genome Sequencing Platform"/>
            <person name="Henn M.R."/>
            <person name="Sykes S."/>
            <person name="Young S."/>
            <person name="Jaffe D."/>
            <person name="Berlin A."/>
            <person name="Alvarez P."/>
            <person name="Butler J."/>
            <person name="Gnerre S."/>
            <person name="Grabherr M."/>
            <person name="Mauceli E."/>
            <person name="Brockman W."/>
            <person name="Kodira C."/>
            <person name="Alvarado L."/>
            <person name="Zeng Q."/>
            <person name="Crawford M."/>
            <person name="Antoine C."/>
            <person name="Devon K."/>
            <person name="Galgiani J."/>
            <person name="Orsborn K."/>
            <person name="Lewis M.L."/>
            <person name="Nusbaum C."/>
            <person name="Galagan J."/>
            <person name="Birren B."/>
        </authorList>
    </citation>
    <scope>NUCLEOTIDE SEQUENCE [LARGE SCALE GENOMIC DNA]</scope>
    <source>
        <strain evidence="1 2">RMSCC 3488</strain>
    </source>
</reference>
<dbReference type="AlphaFoldDB" id="A0A0J6F347"/>